<evidence type="ECO:0000256" key="2">
    <source>
        <dbReference type="ARBA" id="ARBA00022448"/>
    </source>
</evidence>
<feature type="transmembrane region" description="Helical" evidence="7">
    <location>
        <begin position="197"/>
        <end position="219"/>
    </location>
</feature>
<keyword evidence="4 7" id="KW-1133">Transmembrane helix</keyword>
<evidence type="ECO:0000256" key="7">
    <source>
        <dbReference type="SAM" id="Phobius"/>
    </source>
</evidence>
<feature type="region of interest" description="Disordered" evidence="6">
    <location>
        <begin position="1"/>
        <end position="57"/>
    </location>
</feature>
<organism evidence="9 10">
    <name type="scientific">Zasmidium cellare ATCC 36951</name>
    <dbReference type="NCBI Taxonomy" id="1080233"/>
    <lineage>
        <taxon>Eukaryota</taxon>
        <taxon>Fungi</taxon>
        <taxon>Dikarya</taxon>
        <taxon>Ascomycota</taxon>
        <taxon>Pezizomycotina</taxon>
        <taxon>Dothideomycetes</taxon>
        <taxon>Dothideomycetidae</taxon>
        <taxon>Mycosphaerellales</taxon>
        <taxon>Mycosphaerellaceae</taxon>
        <taxon>Zasmidium</taxon>
    </lineage>
</organism>
<accession>A0A6A6C1T3</accession>
<feature type="transmembrane region" description="Helical" evidence="7">
    <location>
        <begin position="106"/>
        <end position="128"/>
    </location>
</feature>
<dbReference type="GO" id="GO:0016020">
    <property type="term" value="C:membrane"/>
    <property type="evidence" value="ECO:0007669"/>
    <property type="project" value="UniProtKB-SubCell"/>
</dbReference>
<evidence type="ECO:0000256" key="1">
    <source>
        <dbReference type="ARBA" id="ARBA00004141"/>
    </source>
</evidence>
<dbReference type="GO" id="GO:0022857">
    <property type="term" value="F:transmembrane transporter activity"/>
    <property type="evidence" value="ECO:0007669"/>
    <property type="project" value="InterPro"/>
</dbReference>
<evidence type="ECO:0000313" key="10">
    <source>
        <dbReference type="Proteomes" id="UP000799537"/>
    </source>
</evidence>
<evidence type="ECO:0000256" key="6">
    <source>
        <dbReference type="SAM" id="MobiDB-lite"/>
    </source>
</evidence>
<feature type="transmembrane region" description="Helical" evidence="7">
    <location>
        <begin position="468"/>
        <end position="488"/>
    </location>
</feature>
<dbReference type="PANTHER" id="PTHR23504">
    <property type="entry name" value="MAJOR FACILITATOR SUPERFAMILY DOMAIN-CONTAINING PROTEIN 10"/>
    <property type="match status" value="1"/>
</dbReference>
<feature type="transmembrane region" description="Helical" evidence="7">
    <location>
        <begin position="239"/>
        <end position="263"/>
    </location>
</feature>
<dbReference type="InterPro" id="IPR001958">
    <property type="entry name" value="Tet-R_TetA/multi-R_MdtG-like"/>
</dbReference>
<proteinExistence type="predicted"/>
<dbReference type="PRINTS" id="PR01035">
    <property type="entry name" value="TCRTETA"/>
</dbReference>
<evidence type="ECO:0000313" key="9">
    <source>
        <dbReference type="EMBL" id="KAF2160238.1"/>
    </source>
</evidence>
<dbReference type="GeneID" id="54572078"/>
<feature type="region of interest" description="Disordered" evidence="6">
    <location>
        <begin position="492"/>
        <end position="512"/>
    </location>
</feature>
<dbReference type="PANTHER" id="PTHR23504:SF3">
    <property type="entry name" value="MAJOR FACILITATOR SUPERFAMILY (MFS) PROFILE DOMAIN-CONTAINING PROTEIN"/>
    <property type="match status" value="1"/>
</dbReference>
<dbReference type="OrthoDB" id="419616at2759"/>
<comment type="subcellular location">
    <subcellularLocation>
        <location evidence="1">Membrane</location>
        <topology evidence="1">Multi-pass membrane protein</topology>
    </subcellularLocation>
</comment>
<name>A0A6A6C1T3_ZASCE</name>
<reference evidence="9" key="1">
    <citation type="journal article" date="2020" name="Stud. Mycol.">
        <title>101 Dothideomycetes genomes: a test case for predicting lifestyles and emergence of pathogens.</title>
        <authorList>
            <person name="Haridas S."/>
            <person name="Albert R."/>
            <person name="Binder M."/>
            <person name="Bloem J."/>
            <person name="Labutti K."/>
            <person name="Salamov A."/>
            <person name="Andreopoulos B."/>
            <person name="Baker S."/>
            <person name="Barry K."/>
            <person name="Bills G."/>
            <person name="Bluhm B."/>
            <person name="Cannon C."/>
            <person name="Castanera R."/>
            <person name="Culley D."/>
            <person name="Daum C."/>
            <person name="Ezra D."/>
            <person name="Gonzalez J."/>
            <person name="Henrissat B."/>
            <person name="Kuo A."/>
            <person name="Liang C."/>
            <person name="Lipzen A."/>
            <person name="Lutzoni F."/>
            <person name="Magnuson J."/>
            <person name="Mondo S."/>
            <person name="Nolan M."/>
            <person name="Ohm R."/>
            <person name="Pangilinan J."/>
            <person name="Park H.-J."/>
            <person name="Ramirez L."/>
            <person name="Alfaro M."/>
            <person name="Sun H."/>
            <person name="Tritt A."/>
            <person name="Yoshinaga Y."/>
            <person name="Zwiers L.-H."/>
            <person name="Turgeon B."/>
            <person name="Goodwin S."/>
            <person name="Spatafora J."/>
            <person name="Crous P."/>
            <person name="Grigoriev I."/>
        </authorList>
    </citation>
    <scope>NUCLEOTIDE SEQUENCE</scope>
    <source>
        <strain evidence="9">ATCC 36951</strain>
    </source>
</reference>
<protein>
    <recommendedName>
        <fullName evidence="8">Major facilitator superfamily (MFS) profile domain-containing protein</fullName>
    </recommendedName>
</protein>
<dbReference type="SUPFAM" id="SSF103473">
    <property type="entry name" value="MFS general substrate transporter"/>
    <property type="match status" value="1"/>
</dbReference>
<evidence type="ECO:0000256" key="4">
    <source>
        <dbReference type="ARBA" id="ARBA00022989"/>
    </source>
</evidence>
<dbReference type="InterPro" id="IPR011701">
    <property type="entry name" value="MFS"/>
</dbReference>
<dbReference type="PROSITE" id="PS50850">
    <property type="entry name" value="MFS"/>
    <property type="match status" value="1"/>
</dbReference>
<feature type="transmembrane region" description="Helical" evidence="7">
    <location>
        <begin position="294"/>
        <end position="312"/>
    </location>
</feature>
<feature type="transmembrane region" description="Helical" evidence="7">
    <location>
        <begin position="332"/>
        <end position="352"/>
    </location>
</feature>
<evidence type="ECO:0000256" key="5">
    <source>
        <dbReference type="ARBA" id="ARBA00023136"/>
    </source>
</evidence>
<keyword evidence="10" id="KW-1185">Reference proteome</keyword>
<keyword evidence="5 7" id="KW-0472">Membrane</keyword>
<dbReference type="InterPro" id="IPR036259">
    <property type="entry name" value="MFS_trans_sf"/>
</dbReference>
<feature type="domain" description="Major facilitator superfamily (MFS) profile" evidence="8">
    <location>
        <begin position="69"/>
        <end position="492"/>
    </location>
</feature>
<dbReference type="CDD" id="cd17330">
    <property type="entry name" value="MFS_SLC46_TetA_like"/>
    <property type="match status" value="1"/>
</dbReference>
<evidence type="ECO:0000256" key="3">
    <source>
        <dbReference type="ARBA" id="ARBA00022692"/>
    </source>
</evidence>
<feature type="transmembrane region" description="Helical" evidence="7">
    <location>
        <begin position="165"/>
        <end position="185"/>
    </location>
</feature>
<evidence type="ECO:0000259" key="8">
    <source>
        <dbReference type="PROSITE" id="PS50850"/>
    </source>
</evidence>
<gene>
    <name evidence="9" type="ORF">M409DRAFT_70586</name>
</gene>
<dbReference type="Gene3D" id="1.20.1250.20">
    <property type="entry name" value="MFS general substrate transporter like domains"/>
    <property type="match status" value="1"/>
</dbReference>
<feature type="transmembrane region" description="Helical" evidence="7">
    <location>
        <begin position="364"/>
        <end position="382"/>
    </location>
</feature>
<dbReference type="Proteomes" id="UP000799537">
    <property type="component" value="Unassembled WGS sequence"/>
</dbReference>
<dbReference type="InterPro" id="IPR020846">
    <property type="entry name" value="MFS_dom"/>
</dbReference>
<feature type="transmembrane region" description="Helical" evidence="7">
    <location>
        <begin position="70"/>
        <end position="91"/>
    </location>
</feature>
<dbReference type="EMBL" id="ML993628">
    <property type="protein sequence ID" value="KAF2160238.1"/>
    <property type="molecule type" value="Genomic_DNA"/>
</dbReference>
<keyword evidence="2" id="KW-0813">Transport</keyword>
<feature type="transmembrane region" description="Helical" evidence="7">
    <location>
        <begin position="140"/>
        <end position="159"/>
    </location>
</feature>
<dbReference type="AlphaFoldDB" id="A0A6A6C1T3"/>
<feature type="compositionally biased region" description="Basic and acidic residues" evidence="6">
    <location>
        <begin position="47"/>
        <end position="57"/>
    </location>
</feature>
<dbReference type="RefSeq" id="XP_033661127.1">
    <property type="nucleotide sequence ID" value="XM_033818806.1"/>
</dbReference>
<feature type="transmembrane region" description="Helical" evidence="7">
    <location>
        <begin position="394"/>
        <end position="419"/>
    </location>
</feature>
<keyword evidence="3 7" id="KW-0812">Transmembrane</keyword>
<dbReference type="Pfam" id="PF07690">
    <property type="entry name" value="MFS_1"/>
    <property type="match status" value="1"/>
</dbReference>
<sequence>MPPPADPTKNGSSVEAADEATPLLLAPESGPARNKTNGHATPNGKPADYDTIPHDAPQEAEEKPMPYIQILLLCYASLAEPVAYFAIFPFINEMISRTGGVPEDNVGFWSGLIESLFSLVQMVLMIFYGRMADRLGRKPVLVFSLAGVSIATALFGLSQRLWQMIMFRCLAGVFAGSVVTVRTMLSENTDKKTQGRAFSWYMFTRNLGIFAGPLVGGGLANPAEQFPETFGHLQFFIDYPYALATFVAGAVCMTGTLSSLFFLKETLKRKEDGGAGAEPPMSTSEVLKSPGVPFVLYLFGHTMLLALAYTAVAPVFLYTSVEKGGFGFSPKFISYFLAVAGGSQALWMLLAFPALQRTIGTGSLMRLCAFVWPLMMATYPILNEFLRHGWNKAFWIVGPIAIVIGSGVSMAFACVQLFVNDISPSPTGLATVNALSLTVNSGVRAASPALFTSIYAFGVKSRWADGHLVWFILVAISLLLNVAVYFIPEQAEGKPEKKANAQANGGDGREED</sequence>